<dbReference type="HOGENOM" id="CLU_055669_0_0_1"/>
<dbReference type="OrthoDB" id="3135357at2759"/>
<dbReference type="InParanoid" id="G4TQ84"/>
<dbReference type="EMBL" id="CAFZ01000228">
    <property type="protein sequence ID" value="CCA73477.1"/>
    <property type="molecule type" value="Genomic_DNA"/>
</dbReference>
<evidence type="ECO:0008006" key="3">
    <source>
        <dbReference type="Google" id="ProtNLM"/>
    </source>
</evidence>
<evidence type="ECO:0000313" key="2">
    <source>
        <dbReference type="Proteomes" id="UP000007148"/>
    </source>
</evidence>
<dbReference type="AlphaFoldDB" id="G4TQ84"/>
<accession>G4TQ84</accession>
<keyword evidence="2" id="KW-1185">Reference proteome</keyword>
<dbReference type="Proteomes" id="UP000007148">
    <property type="component" value="Unassembled WGS sequence"/>
</dbReference>
<protein>
    <recommendedName>
        <fullName evidence="3">F-box domain-containing protein</fullName>
    </recommendedName>
</protein>
<organism evidence="1 2">
    <name type="scientific">Serendipita indica (strain DSM 11827)</name>
    <name type="common">Root endophyte fungus</name>
    <name type="synonym">Piriformospora indica</name>
    <dbReference type="NCBI Taxonomy" id="1109443"/>
    <lineage>
        <taxon>Eukaryota</taxon>
        <taxon>Fungi</taxon>
        <taxon>Dikarya</taxon>
        <taxon>Basidiomycota</taxon>
        <taxon>Agaricomycotina</taxon>
        <taxon>Agaricomycetes</taxon>
        <taxon>Sebacinales</taxon>
        <taxon>Serendipitaceae</taxon>
        <taxon>Serendipita</taxon>
    </lineage>
</organism>
<sequence>MTDEYRIAHLPVECWQDILSYAIGVPLFFDTDPFDNHSFVDVHRYSDEGPYWESERVRNRLRRVCMSWNVFLSQFHYRYICTGHVRGGHIPSVALRLAWRMRLAPCDCSRCIESPKIRRDSEKHAWSSIIETDPLQAEWNLQILDMGGTSSLELLFDSPSRLANLRVVIESSEKVVDLVAKANIPLTILDGYSRLTTKLLPSIPLENVTTLKIFAQLQAGYTIPRIPNLRHLSMHTIATSDSRKYLFDFLDINGSELITFFWRGTMGVRTQNSIWEKCPNAKSFQLPWDFQWIQPPSGHPIQHIRLDTERPTGVRPFCSMCGPAHSNVQYVDHLPNLVKAGVQTIAMGCWYTALFAAPYRSADSGPLSRFMCTRHRASLHGVHLIDTRGLTFEDVVVASLERRRQGKPPSKPSISFEF</sequence>
<evidence type="ECO:0000313" key="1">
    <source>
        <dbReference type="EMBL" id="CCA73477.1"/>
    </source>
</evidence>
<gene>
    <name evidence="1" type="ORF">PIIN_07431</name>
</gene>
<reference evidence="1 2" key="1">
    <citation type="journal article" date="2011" name="PLoS Pathog.">
        <title>Endophytic Life Strategies Decoded by Genome and Transcriptome Analyses of the Mutualistic Root Symbiont Piriformospora indica.</title>
        <authorList>
            <person name="Zuccaro A."/>
            <person name="Lahrmann U."/>
            <person name="Guldener U."/>
            <person name="Langen G."/>
            <person name="Pfiffi S."/>
            <person name="Biedenkopf D."/>
            <person name="Wong P."/>
            <person name="Samans B."/>
            <person name="Grimm C."/>
            <person name="Basiewicz M."/>
            <person name="Murat C."/>
            <person name="Martin F."/>
            <person name="Kogel K.H."/>
        </authorList>
    </citation>
    <scope>NUCLEOTIDE SEQUENCE [LARGE SCALE GENOMIC DNA]</scope>
    <source>
        <strain evidence="1 2">DSM 11827</strain>
    </source>
</reference>
<proteinExistence type="predicted"/>
<comment type="caution">
    <text evidence="1">The sequence shown here is derived from an EMBL/GenBank/DDBJ whole genome shotgun (WGS) entry which is preliminary data.</text>
</comment>
<name>G4TQ84_SERID</name>